<feature type="compositionally biased region" description="Basic residues" evidence="13">
    <location>
        <begin position="313"/>
        <end position="333"/>
    </location>
</feature>
<evidence type="ECO:0000313" key="15">
    <source>
        <dbReference type="EMBL" id="WVZ96131.1"/>
    </source>
</evidence>
<accession>A0AAQ3XFM3</accession>
<dbReference type="Pfam" id="PF04181">
    <property type="entry name" value="RPAP2_Rtr1"/>
    <property type="match status" value="1"/>
</dbReference>
<keyword evidence="16" id="KW-1185">Reference proteome</keyword>
<evidence type="ECO:0000256" key="1">
    <source>
        <dbReference type="ARBA" id="ARBA00004123"/>
    </source>
</evidence>
<dbReference type="InterPro" id="IPR007308">
    <property type="entry name" value="Rtr1/RPAP2_dom"/>
</dbReference>
<evidence type="ECO:0000256" key="10">
    <source>
        <dbReference type="ARBA" id="ARBA00048336"/>
    </source>
</evidence>
<keyword evidence="3 12" id="KW-0479">Metal-binding</keyword>
<keyword evidence="5 12" id="KW-0378">Hydrolase</keyword>
<proteinExistence type="inferred from homology"/>
<dbReference type="PANTHER" id="PTHR14732">
    <property type="entry name" value="RNA POLYMERASE II SUBUNIT B1 CTD PHOSPHATASE RPAP2-RELATED"/>
    <property type="match status" value="1"/>
</dbReference>
<name>A0AAQ3XFM3_PASNO</name>
<evidence type="ECO:0000256" key="12">
    <source>
        <dbReference type="RuleBase" id="RU367080"/>
    </source>
</evidence>
<dbReference type="EC" id="3.1.3.16" evidence="12"/>
<evidence type="ECO:0000256" key="9">
    <source>
        <dbReference type="ARBA" id="ARBA00047761"/>
    </source>
</evidence>
<gene>
    <name evidence="15" type="ORF">U9M48_041804</name>
</gene>
<comment type="similarity">
    <text evidence="2 11 12">Belongs to the RPAP2 family.</text>
</comment>
<evidence type="ECO:0000256" key="6">
    <source>
        <dbReference type="ARBA" id="ARBA00022833"/>
    </source>
</evidence>
<dbReference type="InterPro" id="IPR038534">
    <property type="entry name" value="Rtr1/RPAP2_sf"/>
</dbReference>
<reference evidence="15 16" key="1">
    <citation type="submission" date="2024-02" db="EMBL/GenBank/DDBJ databases">
        <title>High-quality chromosome-scale genome assembly of Pensacola bahiagrass (Paspalum notatum Flugge var. saurae).</title>
        <authorList>
            <person name="Vega J.M."/>
            <person name="Podio M."/>
            <person name="Orjuela J."/>
            <person name="Siena L.A."/>
            <person name="Pessino S.C."/>
            <person name="Combes M.C."/>
            <person name="Mariac C."/>
            <person name="Albertini E."/>
            <person name="Pupilli F."/>
            <person name="Ortiz J.P.A."/>
            <person name="Leblanc O."/>
        </authorList>
    </citation>
    <scope>NUCLEOTIDE SEQUENCE [LARGE SCALE GENOMIC DNA]</scope>
    <source>
        <strain evidence="15">R1</strain>
        <tissue evidence="15">Leaf</tissue>
    </source>
</reference>
<dbReference type="InterPro" id="IPR039693">
    <property type="entry name" value="Rtr1/RPAP2"/>
</dbReference>
<dbReference type="EMBL" id="CP144754">
    <property type="protein sequence ID" value="WVZ96130.1"/>
    <property type="molecule type" value="Genomic_DNA"/>
</dbReference>
<comment type="catalytic activity">
    <reaction evidence="9 12">
        <text>O-phospho-L-seryl-[protein] + H2O = L-seryl-[protein] + phosphate</text>
        <dbReference type="Rhea" id="RHEA:20629"/>
        <dbReference type="Rhea" id="RHEA-COMP:9863"/>
        <dbReference type="Rhea" id="RHEA-COMP:11604"/>
        <dbReference type="ChEBI" id="CHEBI:15377"/>
        <dbReference type="ChEBI" id="CHEBI:29999"/>
        <dbReference type="ChEBI" id="CHEBI:43474"/>
        <dbReference type="ChEBI" id="CHEBI:83421"/>
        <dbReference type="EC" id="3.1.3.16"/>
    </reaction>
</comment>
<protein>
    <recommendedName>
        <fullName evidence="12">RNA polymerase II subunit B1 CTD phosphatase RPAP2 homolog</fullName>
        <ecNumber evidence="12">3.1.3.16</ecNumber>
    </recommendedName>
</protein>
<feature type="compositionally biased region" description="Polar residues" evidence="13">
    <location>
        <begin position="238"/>
        <end position="247"/>
    </location>
</feature>
<evidence type="ECO:0000259" key="14">
    <source>
        <dbReference type="PROSITE" id="PS51479"/>
    </source>
</evidence>
<feature type="region of interest" description="Disordered" evidence="13">
    <location>
        <begin position="312"/>
        <end position="342"/>
    </location>
</feature>
<evidence type="ECO:0000256" key="11">
    <source>
        <dbReference type="PROSITE-ProRule" id="PRU00812"/>
    </source>
</evidence>
<keyword evidence="4 12" id="KW-0863">Zinc-finger</keyword>
<comment type="subcellular location">
    <subcellularLocation>
        <location evidence="1 12">Nucleus</location>
    </subcellularLocation>
</comment>
<sequence length="742" mass="79325">MSSAPAPAAAAATARTVASAVFRVQMALLDGAAASNEPLLHAAAPALLSRADYDDVVTERAITDACGNPACPNPLPASSSSGAGPRFHISLREHRVYDLEEARKFCSERCLVASAALAASLPHDRPYGVPPHRLDALVALVEGGGGAGDGLGFRGADGKGEGEGRKVEIREKEVAGAGEVTLQDWIGPSDAIEGYVPRRERAAGGQKPEAEQRKVSGPEQSRTENVDSTNVAPGEDGMTSSSSLVGTRVTSEVIAERFGNMVLSGDTETPRNKTTKTPAKMLEQEEENSVLSSCVSDSIAKQLEDIVLEEKKVSKKKKASKSPSRGHKSKSRTRPSGSDGHVVDFTSTIMIGDASSNLEQRTTNQYNYLPSSVLADNHPSSSQTAAKDSTQAYAEQLCEEFSTAVNIGKDGTSNENARPALKSSLKVARSKSGNQSVTWADKNGSVLETSKAYESPSSRIKPYEEGIDSSLRRASAEACAAALVEAAEAISSGTSEVEDAVSKVGIIILPDTLDQKEYNNVENTVGGDDHEIDRDVVKWPKKPVLLDTDMFEVDDSWHDTPPEGFSLTLSAFGTMWGTLFGWISRSSLAYVYGLDGGSVEELLIANGREYLEKMVLKDGHSSEIRRALDSCVCNAVPVLISNLRLQIPVSKLEITLGYLIDTMSFVDALPSLRSRQWQVVVLVLLDALSVHQLPAIAPAISNSKLVQKFLNAAQVSREEYDSMVELCLPFGRSIQASTLTQI</sequence>
<comment type="function">
    <text evidence="12">Putative RNA polymerase II subunit B1 C-terminal domain (CTD) phosphatase involved in RNA polymerase II transcription regulation.</text>
</comment>
<keyword evidence="7 12" id="KW-0904">Protein phosphatase</keyword>
<dbReference type="GO" id="GO:0005634">
    <property type="term" value="C:nucleus"/>
    <property type="evidence" value="ECO:0007669"/>
    <property type="project" value="UniProtKB-SubCell"/>
</dbReference>
<dbReference type="GO" id="GO:0008270">
    <property type="term" value="F:zinc ion binding"/>
    <property type="evidence" value="ECO:0007669"/>
    <property type="project" value="UniProtKB-KW"/>
</dbReference>
<dbReference type="GO" id="GO:0005737">
    <property type="term" value="C:cytoplasm"/>
    <property type="evidence" value="ECO:0007669"/>
    <property type="project" value="TreeGrafter"/>
</dbReference>
<evidence type="ECO:0000256" key="8">
    <source>
        <dbReference type="ARBA" id="ARBA00023242"/>
    </source>
</evidence>
<dbReference type="GO" id="GO:0043175">
    <property type="term" value="F:RNA polymerase core enzyme binding"/>
    <property type="evidence" value="ECO:0007669"/>
    <property type="project" value="UniProtKB-UniRule"/>
</dbReference>
<dbReference type="Gene3D" id="1.25.40.820">
    <property type="match status" value="1"/>
</dbReference>
<feature type="domain" description="RTR1-type" evidence="14">
    <location>
        <begin position="43"/>
        <end position="130"/>
    </location>
</feature>
<feature type="compositionally biased region" description="Basic and acidic residues" evidence="13">
    <location>
        <begin position="199"/>
        <end position="225"/>
    </location>
</feature>
<dbReference type="EMBL" id="CP144754">
    <property type="protein sequence ID" value="WVZ96131.1"/>
    <property type="molecule type" value="Genomic_DNA"/>
</dbReference>
<organism evidence="15 16">
    <name type="scientific">Paspalum notatum var. saurae</name>
    <dbReference type="NCBI Taxonomy" id="547442"/>
    <lineage>
        <taxon>Eukaryota</taxon>
        <taxon>Viridiplantae</taxon>
        <taxon>Streptophyta</taxon>
        <taxon>Embryophyta</taxon>
        <taxon>Tracheophyta</taxon>
        <taxon>Spermatophyta</taxon>
        <taxon>Magnoliopsida</taxon>
        <taxon>Liliopsida</taxon>
        <taxon>Poales</taxon>
        <taxon>Poaceae</taxon>
        <taxon>PACMAD clade</taxon>
        <taxon>Panicoideae</taxon>
        <taxon>Andropogonodae</taxon>
        <taxon>Paspaleae</taxon>
        <taxon>Paspalinae</taxon>
        <taxon>Paspalum</taxon>
    </lineage>
</organism>
<dbReference type="GO" id="GO:0008420">
    <property type="term" value="F:RNA polymerase II CTD heptapeptide repeat phosphatase activity"/>
    <property type="evidence" value="ECO:0007669"/>
    <property type="project" value="UniProtKB-UniRule"/>
</dbReference>
<evidence type="ECO:0000256" key="13">
    <source>
        <dbReference type="SAM" id="MobiDB-lite"/>
    </source>
</evidence>
<dbReference type="AlphaFoldDB" id="A0AAQ3XFM3"/>
<evidence type="ECO:0000256" key="5">
    <source>
        <dbReference type="ARBA" id="ARBA00022801"/>
    </source>
</evidence>
<keyword evidence="8 12" id="KW-0539">Nucleus</keyword>
<evidence type="ECO:0000256" key="2">
    <source>
        <dbReference type="ARBA" id="ARBA00005676"/>
    </source>
</evidence>
<keyword evidence="6 12" id="KW-0862">Zinc</keyword>
<comment type="catalytic activity">
    <reaction evidence="10 12">
        <text>O-phospho-L-threonyl-[protein] + H2O = L-threonyl-[protein] + phosphate</text>
        <dbReference type="Rhea" id="RHEA:47004"/>
        <dbReference type="Rhea" id="RHEA-COMP:11060"/>
        <dbReference type="Rhea" id="RHEA-COMP:11605"/>
        <dbReference type="ChEBI" id="CHEBI:15377"/>
        <dbReference type="ChEBI" id="CHEBI:30013"/>
        <dbReference type="ChEBI" id="CHEBI:43474"/>
        <dbReference type="ChEBI" id="CHEBI:61977"/>
        <dbReference type="EC" id="3.1.3.16"/>
    </reaction>
</comment>
<evidence type="ECO:0000313" key="16">
    <source>
        <dbReference type="Proteomes" id="UP001341281"/>
    </source>
</evidence>
<feature type="region of interest" description="Disordered" evidence="13">
    <location>
        <begin position="263"/>
        <end position="288"/>
    </location>
</feature>
<evidence type="ECO:0000256" key="4">
    <source>
        <dbReference type="ARBA" id="ARBA00022771"/>
    </source>
</evidence>
<dbReference type="Proteomes" id="UP001341281">
    <property type="component" value="Chromosome 10"/>
</dbReference>
<feature type="region of interest" description="Disordered" evidence="13">
    <location>
        <begin position="199"/>
        <end position="247"/>
    </location>
</feature>
<dbReference type="PANTHER" id="PTHR14732:SF0">
    <property type="entry name" value="RNA POLYMERASE II SUBUNIT B1 CTD PHOSPHATASE RPAP2-RELATED"/>
    <property type="match status" value="1"/>
</dbReference>
<evidence type="ECO:0000256" key="3">
    <source>
        <dbReference type="ARBA" id="ARBA00022723"/>
    </source>
</evidence>
<evidence type="ECO:0000256" key="7">
    <source>
        <dbReference type="ARBA" id="ARBA00022912"/>
    </source>
</evidence>
<dbReference type="PROSITE" id="PS51479">
    <property type="entry name" value="ZF_RTR1"/>
    <property type="match status" value="1"/>
</dbReference>